<dbReference type="InterPro" id="IPR006553">
    <property type="entry name" value="Leu-rich_rpt_Cys-con_subtyp"/>
</dbReference>
<keyword evidence="2 3" id="KW-0067">ATP-binding</keyword>
<evidence type="ECO:0000256" key="1">
    <source>
        <dbReference type="ARBA" id="ARBA00022741"/>
    </source>
</evidence>
<dbReference type="PROSITE" id="PS00108">
    <property type="entry name" value="PROTEIN_KINASE_ST"/>
    <property type="match status" value="1"/>
</dbReference>
<sequence length="496" mass="53156">MSDAGDRLPVDPNTHKQSPTDVARRTPRSLFAPGDPLPNLEMWVLERRLGGGGFGEVWLARHERKGEAAVKFCTDPVARHQLVTHEKTVVARVMRHGGNHPNVVPLLECNLSGEIPWLMYEYVEGGTLAGAVAEWRAAAAAGSAAPVRTLHAITGALAKFHRLDPPLVHRDMKPENILMAGRVPRITDFGIGGAAEEAARVERALDGTGLEVRVPTMLQAAGSSRYAPHEQFLGSPANPRDDVYAIGVIAYQLVLGDLTAIPGPDTAAELRALRVPSELASLIVRSVALDPRHRPKDAAEWETKLEALVRKKTVAGRPSAPVPESTSRDEPTEELASISGSELPVPVPVSQALDLSARGRWYVRPAGRPEAEWQIVTTTPARLRLAPGEVYRFSINSAATADDVDAIRALAGLTSLRYLNLSYCAGVTDAALAHLKAFPGLRQLFLRGCPGVTDAGLVHLHELTALATLELIDCTRLTAAGLAALRAALPGCKVYG</sequence>
<evidence type="ECO:0000313" key="7">
    <source>
        <dbReference type="Proteomes" id="UP000503447"/>
    </source>
</evidence>
<dbReference type="SUPFAM" id="SSF56112">
    <property type="entry name" value="Protein kinase-like (PK-like)"/>
    <property type="match status" value="1"/>
</dbReference>
<evidence type="ECO:0000259" key="5">
    <source>
        <dbReference type="PROSITE" id="PS50011"/>
    </source>
</evidence>
<dbReference type="PANTHER" id="PTHR44329">
    <property type="entry name" value="SERINE/THREONINE-PROTEIN KINASE TNNI3K-RELATED"/>
    <property type="match status" value="1"/>
</dbReference>
<dbReference type="Gene3D" id="3.80.10.10">
    <property type="entry name" value="Ribonuclease Inhibitor"/>
    <property type="match status" value="1"/>
</dbReference>
<organism evidence="6 7">
    <name type="scientific">Frigoriglobus tundricola</name>
    <dbReference type="NCBI Taxonomy" id="2774151"/>
    <lineage>
        <taxon>Bacteria</taxon>
        <taxon>Pseudomonadati</taxon>
        <taxon>Planctomycetota</taxon>
        <taxon>Planctomycetia</taxon>
        <taxon>Gemmatales</taxon>
        <taxon>Gemmataceae</taxon>
        <taxon>Frigoriglobus</taxon>
    </lineage>
</organism>
<feature type="binding site" evidence="3">
    <location>
        <position position="71"/>
    </location>
    <ligand>
        <name>ATP</name>
        <dbReference type="ChEBI" id="CHEBI:30616"/>
    </ligand>
</feature>
<dbReference type="InterPro" id="IPR051681">
    <property type="entry name" value="Ser/Thr_Kinases-Pseudokinases"/>
</dbReference>
<evidence type="ECO:0000313" key="6">
    <source>
        <dbReference type="EMBL" id="QJW93276.1"/>
    </source>
</evidence>
<dbReference type="SMART" id="SM00367">
    <property type="entry name" value="LRR_CC"/>
    <property type="match status" value="3"/>
</dbReference>
<accession>A0A6M5YJ25</accession>
<feature type="region of interest" description="Disordered" evidence="4">
    <location>
        <begin position="312"/>
        <end position="340"/>
    </location>
</feature>
<reference evidence="7" key="1">
    <citation type="submission" date="2020-05" db="EMBL/GenBank/DDBJ databases">
        <title>Frigoriglobus tundricola gen. nov., sp. nov., a psychrotolerant cellulolytic planctomycete of the family Gemmataceae with two divergent copies of 16S rRNA gene.</title>
        <authorList>
            <person name="Kulichevskaya I.S."/>
            <person name="Ivanova A.A."/>
            <person name="Naumoff D.G."/>
            <person name="Beletsky A.V."/>
            <person name="Rijpstra W.I.C."/>
            <person name="Sinninghe Damste J.S."/>
            <person name="Mardanov A.V."/>
            <person name="Ravin N.V."/>
            <person name="Dedysh S.N."/>
        </authorList>
    </citation>
    <scope>NUCLEOTIDE SEQUENCE [LARGE SCALE GENOMIC DNA]</scope>
    <source>
        <strain evidence="7">PL17</strain>
    </source>
</reference>
<evidence type="ECO:0000256" key="2">
    <source>
        <dbReference type="ARBA" id="ARBA00022840"/>
    </source>
</evidence>
<dbReference type="InterPro" id="IPR017441">
    <property type="entry name" value="Protein_kinase_ATP_BS"/>
</dbReference>
<dbReference type="SUPFAM" id="SSF52047">
    <property type="entry name" value="RNI-like"/>
    <property type="match status" value="1"/>
</dbReference>
<name>A0A6M5YJ25_9BACT</name>
<dbReference type="GO" id="GO:0005524">
    <property type="term" value="F:ATP binding"/>
    <property type="evidence" value="ECO:0007669"/>
    <property type="project" value="UniProtKB-UniRule"/>
</dbReference>
<dbReference type="InterPro" id="IPR032675">
    <property type="entry name" value="LRR_dom_sf"/>
</dbReference>
<dbReference type="PROSITE" id="PS50011">
    <property type="entry name" value="PROTEIN_KINASE_DOM"/>
    <property type="match status" value="1"/>
</dbReference>
<gene>
    <name evidence="6" type="ORF">FTUN_0782</name>
</gene>
<proteinExistence type="predicted"/>
<dbReference type="AlphaFoldDB" id="A0A6M5YJ25"/>
<evidence type="ECO:0000256" key="4">
    <source>
        <dbReference type="SAM" id="MobiDB-lite"/>
    </source>
</evidence>
<dbReference type="Pfam" id="PF00069">
    <property type="entry name" value="Pkinase"/>
    <property type="match status" value="1"/>
</dbReference>
<dbReference type="CDD" id="cd14014">
    <property type="entry name" value="STKc_PknB_like"/>
    <property type="match status" value="1"/>
</dbReference>
<dbReference type="InterPro" id="IPR000719">
    <property type="entry name" value="Prot_kinase_dom"/>
</dbReference>
<dbReference type="Gene3D" id="3.30.200.20">
    <property type="entry name" value="Phosphorylase Kinase, domain 1"/>
    <property type="match status" value="1"/>
</dbReference>
<dbReference type="RefSeq" id="WP_171469500.1">
    <property type="nucleotide sequence ID" value="NZ_CP053452.2"/>
</dbReference>
<dbReference type="KEGG" id="ftj:FTUN_0782"/>
<dbReference type="Gene3D" id="1.10.510.10">
    <property type="entry name" value="Transferase(Phosphotransferase) domain 1"/>
    <property type="match status" value="1"/>
</dbReference>
<dbReference type="Proteomes" id="UP000503447">
    <property type="component" value="Chromosome"/>
</dbReference>
<feature type="domain" description="Protein kinase" evidence="5">
    <location>
        <begin position="43"/>
        <end position="309"/>
    </location>
</feature>
<keyword evidence="7" id="KW-1185">Reference proteome</keyword>
<dbReference type="InterPro" id="IPR011009">
    <property type="entry name" value="Kinase-like_dom_sf"/>
</dbReference>
<feature type="region of interest" description="Disordered" evidence="4">
    <location>
        <begin position="1"/>
        <end position="33"/>
    </location>
</feature>
<dbReference type="EMBL" id="CP053452">
    <property type="protein sequence ID" value="QJW93276.1"/>
    <property type="molecule type" value="Genomic_DNA"/>
</dbReference>
<dbReference type="PROSITE" id="PS00107">
    <property type="entry name" value="PROTEIN_KINASE_ATP"/>
    <property type="match status" value="1"/>
</dbReference>
<dbReference type="SMART" id="SM00220">
    <property type="entry name" value="S_TKc"/>
    <property type="match status" value="1"/>
</dbReference>
<keyword evidence="1 3" id="KW-0547">Nucleotide-binding</keyword>
<dbReference type="GO" id="GO:0004674">
    <property type="term" value="F:protein serine/threonine kinase activity"/>
    <property type="evidence" value="ECO:0007669"/>
    <property type="project" value="TreeGrafter"/>
</dbReference>
<protein>
    <recommendedName>
        <fullName evidence="5">Protein kinase domain-containing protein</fullName>
    </recommendedName>
</protein>
<evidence type="ECO:0000256" key="3">
    <source>
        <dbReference type="PROSITE-ProRule" id="PRU10141"/>
    </source>
</evidence>
<dbReference type="InterPro" id="IPR008271">
    <property type="entry name" value="Ser/Thr_kinase_AS"/>
</dbReference>